<evidence type="ECO:0008006" key="4">
    <source>
        <dbReference type="Google" id="ProtNLM"/>
    </source>
</evidence>
<protein>
    <recommendedName>
        <fullName evidence="4">Secreted protein</fullName>
    </recommendedName>
</protein>
<gene>
    <name evidence="2" type="ORF">JGB26_05530</name>
</gene>
<comment type="caution">
    <text evidence="2">The sequence shown here is derived from an EMBL/GenBank/DDBJ whole genome shotgun (WGS) entry which is preliminary data.</text>
</comment>
<dbReference type="RefSeq" id="WP_190116336.1">
    <property type="nucleotide sequence ID" value="NZ_BMVR01000005.1"/>
</dbReference>
<reference evidence="2 3" key="1">
    <citation type="submission" date="2020-12" db="EMBL/GenBank/DDBJ databases">
        <title>Streptomyces typhae sp. nov., a novel endophytic actinomycete isolated from the root of cattail pollen (Typha angustifolia L.).</title>
        <authorList>
            <person name="Peng C."/>
            <person name="Liu C."/>
        </authorList>
    </citation>
    <scope>NUCLEOTIDE SEQUENCE [LARGE SCALE GENOMIC DNA]</scope>
    <source>
        <strain evidence="2 3">JCM 4753</strain>
    </source>
</reference>
<accession>A0ABS0X0I5</accession>
<evidence type="ECO:0000256" key="1">
    <source>
        <dbReference type="SAM" id="SignalP"/>
    </source>
</evidence>
<keyword evidence="1" id="KW-0732">Signal</keyword>
<feature type="signal peptide" evidence="1">
    <location>
        <begin position="1"/>
        <end position="26"/>
    </location>
</feature>
<evidence type="ECO:0000313" key="3">
    <source>
        <dbReference type="Proteomes" id="UP000634780"/>
    </source>
</evidence>
<evidence type="ECO:0000313" key="2">
    <source>
        <dbReference type="EMBL" id="MBJ3806581.1"/>
    </source>
</evidence>
<name>A0ABS0X0I5_9ACTN</name>
<dbReference type="Proteomes" id="UP000634780">
    <property type="component" value="Unassembled WGS sequence"/>
</dbReference>
<sequence>MKFARSIPVGAGAVALLVAVTGTASAGAGTKANVSGGSAVLNVDWRSRYTAGVKITVTDTAADGARAEGRIQATDRRGNVRWSSWLKVSGKGKKIADSYNSEDENGIRSLRVQVCRVKGSNKVCQTSGKVGNPYF</sequence>
<organism evidence="2 3">
    <name type="scientific">Streptomyces flavofungini</name>
    <dbReference type="NCBI Taxonomy" id="68200"/>
    <lineage>
        <taxon>Bacteria</taxon>
        <taxon>Bacillati</taxon>
        <taxon>Actinomycetota</taxon>
        <taxon>Actinomycetes</taxon>
        <taxon>Kitasatosporales</taxon>
        <taxon>Streptomycetaceae</taxon>
        <taxon>Streptomyces</taxon>
    </lineage>
</organism>
<feature type="chain" id="PRO_5046463251" description="Secreted protein" evidence="1">
    <location>
        <begin position="27"/>
        <end position="135"/>
    </location>
</feature>
<keyword evidence="3" id="KW-1185">Reference proteome</keyword>
<dbReference type="EMBL" id="JAEKOZ010000003">
    <property type="protein sequence ID" value="MBJ3806581.1"/>
    <property type="molecule type" value="Genomic_DNA"/>
</dbReference>
<proteinExistence type="predicted"/>